<accession>A0AAV2F893</accession>
<evidence type="ECO:0008006" key="3">
    <source>
        <dbReference type="Google" id="ProtNLM"/>
    </source>
</evidence>
<reference evidence="1 2" key="1">
    <citation type="submission" date="2024-04" db="EMBL/GenBank/DDBJ databases">
        <authorList>
            <person name="Fracassetti M."/>
        </authorList>
    </citation>
    <scope>NUCLEOTIDE SEQUENCE [LARGE SCALE GENOMIC DNA]</scope>
</reference>
<organism evidence="1 2">
    <name type="scientific">Linum trigynum</name>
    <dbReference type="NCBI Taxonomy" id="586398"/>
    <lineage>
        <taxon>Eukaryota</taxon>
        <taxon>Viridiplantae</taxon>
        <taxon>Streptophyta</taxon>
        <taxon>Embryophyta</taxon>
        <taxon>Tracheophyta</taxon>
        <taxon>Spermatophyta</taxon>
        <taxon>Magnoliopsida</taxon>
        <taxon>eudicotyledons</taxon>
        <taxon>Gunneridae</taxon>
        <taxon>Pentapetalae</taxon>
        <taxon>rosids</taxon>
        <taxon>fabids</taxon>
        <taxon>Malpighiales</taxon>
        <taxon>Linaceae</taxon>
        <taxon>Linum</taxon>
    </lineage>
</organism>
<evidence type="ECO:0000313" key="2">
    <source>
        <dbReference type="Proteomes" id="UP001497516"/>
    </source>
</evidence>
<protein>
    <recommendedName>
        <fullName evidence="3">RNase H type-1 domain-containing protein</fullName>
    </recommendedName>
</protein>
<dbReference type="Proteomes" id="UP001497516">
    <property type="component" value="Chromosome 6"/>
</dbReference>
<keyword evidence="2" id="KW-1185">Reference proteome</keyword>
<name>A0AAV2F893_9ROSI</name>
<gene>
    <name evidence="1" type="ORF">LTRI10_LOCUS34963</name>
</gene>
<sequence length="98" mass="10389">MGVNGGMAGGGARRHGGLADHPPWVCDVDGAIAAGSHAAVTLVLFDATREVVMATGHQYLGIHEPFLVELLAVRDVFRWCSQMGFQDVVIQGDAKVFI</sequence>
<evidence type="ECO:0000313" key="1">
    <source>
        <dbReference type="EMBL" id="CAL1394461.1"/>
    </source>
</evidence>
<dbReference type="EMBL" id="OZ034819">
    <property type="protein sequence ID" value="CAL1394461.1"/>
    <property type="molecule type" value="Genomic_DNA"/>
</dbReference>
<dbReference type="AlphaFoldDB" id="A0AAV2F893"/>
<proteinExistence type="predicted"/>